<protein>
    <submittedName>
        <fullName evidence="2">Uncharacterized protein</fullName>
    </submittedName>
</protein>
<gene>
    <name evidence="2" type="ORF">LKD31_09315</name>
</gene>
<keyword evidence="1" id="KW-0812">Transmembrane</keyword>
<sequence>MKKLNRKIIGRVCVGIVLLALVLWLMPLPLPFHISLSGVRVEDSTAAEPAALEAKGWRLCRFLRRTELRASFTVETAQGTKIYEPVDCLWELTFPDGPIRHADGGWYDPASNAIETLRFVYGADGTTAFFEVMDDGQDKQFVFSADGREPAETMDFLRVEPVDA</sequence>
<organism evidence="2 3">
    <name type="scientific">Hominenteromicrobium mulieris</name>
    <dbReference type="NCBI Taxonomy" id="2885357"/>
    <lineage>
        <taxon>Bacteria</taxon>
        <taxon>Bacillati</taxon>
        <taxon>Bacillota</taxon>
        <taxon>Clostridia</taxon>
        <taxon>Eubacteriales</taxon>
        <taxon>Oscillospiraceae</taxon>
        <taxon>Hominenteromicrobium</taxon>
    </lineage>
</organism>
<feature type="transmembrane region" description="Helical" evidence="1">
    <location>
        <begin position="12"/>
        <end position="30"/>
    </location>
</feature>
<evidence type="ECO:0000313" key="3">
    <source>
        <dbReference type="Proteomes" id="UP001199424"/>
    </source>
</evidence>
<dbReference type="RefSeq" id="WP_308449471.1">
    <property type="nucleotide sequence ID" value="NZ_JAJEQC010000008.1"/>
</dbReference>
<reference evidence="2" key="1">
    <citation type="submission" date="2021-10" db="EMBL/GenBank/DDBJ databases">
        <title>Anaerobic single-cell dispensing facilitates the cultivation of human gut bacteria.</title>
        <authorList>
            <person name="Afrizal A."/>
        </authorList>
    </citation>
    <scope>NUCLEOTIDE SEQUENCE</scope>
    <source>
        <strain evidence="2">CLA-AA-H250</strain>
    </source>
</reference>
<dbReference type="AlphaFoldDB" id="A0AAE3AKY4"/>
<dbReference type="EMBL" id="JAJEQC010000008">
    <property type="protein sequence ID" value="MCC2137216.1"/>
    <property type="molecule type" value="Genomic_DNA"/>
</dbReference>
<name>A0AAE3AKY4_9FIRM</name>
<comment type="caution">
    <text evidence="2">The sequence shown here is derived from an EMBL/GenBank/DDBJ whole genome shotgun (WGS) entry which is preliminary data.</text>
</comment>
<keyword evidence="1" id="KW-1133">Transmembrane helix</keyword>
<keyword evidence="3" id="KW-1185">Reference proteome</keyword>
<dbReference type="Proteomes" id="UP001199424">
    <property type="component" value="Unassembled WGS sequence"/>
</dbReference>
<keyword evidence="1" id="KW-0472">Membrane</keyword>
<evidence type="ECO:0000256" key="1">
    <source>
        <dbReference type="SAM" id="Phobius"/>
    </source>
</evidence>
<proteinExistence type="predicted"/>
<accession>A0AAE3AKY4</accession>
<evidence type="ECO:0000313" key="2">
    <source>
        <dbReference type="EMBL" id="MCC2137216.1"/>
    </source>
</evidence>